<sequence>SNDLSTGEKVLMSLALAIYNTGLELGKPDLLLIDEPDAGLHPSMSKIMVKVLTEHIVKNNNISVIITTHSPTTVISCEGTAIYKMVRGNSIPQPVPMQEAIEILISDIPFLRISTEKRKNVFVENQNDVNYYEQISNIYSRLEDLPSEPKFISTRKSKNEGSNCSDVIALVNGLSKNGNDQVYGIIDRDVKNQSTDKIFVLGNGERYAIENYILDPLLIGLLCIREIKKDPNYFGITAFSTTPDIKTKLTEEDAQKIVDKVLEDLDLNLGNSVDYMLYNGWSLNISDEFNNKQGHELETLYEEKYPFLKSLSKNQEGVLKTEIINKVINDYPEFAPIGIIETLRKIQ</sequence>
<gene>
    <name evidence="2" type="ORF">EZS27_033913</name>
</gene>
<name>A0A5J4Q2F6_9ZZZZ</name>
<dbReference type="EMBL" id="SNRY01005166">
    <property type="protein sequence ID" value="KAA6315662.1"/>
    <property type="molecule type" value="Genomic_DNA"/>
</dbReference>
<comment type="caution">
    <text evidence="2">The sequence shown here is derived from an EMBL/GenBank/DDBJ whole genome shotgun (WGS) entry which is preliminary data.</text>
</comment>
<dbReference type="CDD" id="cd00267">
    <property type="entry name" value="ABC_ATPase"/>
    <property type="match status" value="1"/>
</dbReference>
<dbReference type="PANTHER" id="PTHR43581:SF4">
    <property type="entry name" value="ATP_GTP PHOSPHATASE"/>
    <property type="match status" value="1"/>
</dbReference>
<evidence type="ECO:0000259" key="1">
    <source>
        <dbReference type="Pfam" id="PF13175"/>
    </source>
</evidence>
<feature type="non-terminal residue" evidence="2">
    <location>
        <position position="1"/>
    </location>
</feature>
<organism evidence="2">
    <name type="scientific">termite gut metagenome</name>
    <dbReference type="NCBI Taxonomy" id="433724"/>
    <lineage>
        <taxon>unclassified sequences</taxon>
        <taxon>metagenomes</taxon>
        <taxon>organismal metagenomes</taxon>
    </lineage>
</organism>
<dbReference type="SUPFAM" id="SSF52540">
    <property type="entry name" value="P-loop containing nucleoside triphosphate hydrolases"/>
    <property type="match status" value="1"/>
</dbReference>
<reference evidence="2" key="1">
    <citation type="submission" date="2019-03" db="EMBL/GenBank/DDBJ databases">
        <title>Single cell metagenomics reveals metabolic interactions within the superorganism composed of flagellate Streblomastix strix and complex community of Bacteroidetes bacteria on its surface.</title>
        <authorList>
            <person name="Treitli S.C."/>
            <person name="Kolisko M."/>
            <person name="Husnik F."/>
            <person name="Keeling P."/>
            <person name="Hampl V."/>
        </authorList>
    </citation>
    <scope>NUCLEOTIDE SEQUENCE</scope>
    <source>
        <strain evidence="2">STM</strain>
    </source>
</reference>
<dbReference type="Gene3D" id="3.40.50.300">
    <property type="entry name" value="P-loop containing nucleotide triphosphate hydrolases"/>
    <property type="match status" value="1"/>
</dbReference>
<dbReference type="InterPro" id="IPR041685">
    <property type="entry name" value="AAA_GajA/Old/RecF-like"/>
</dbReference>
<dbReference type="PANTHER" id="PTHR43581">
    <property type="entry name" value="ATP/GTP PHOSPHATASE"/>
    <property type="match status" value="1"/>
</dbReference>
<protein>
    <recommendedName>
        <fullName evidence="1">Endonuclease GajA/Old nuclease/RecF-like AAA domain-containing protein</fullName>
    </recommendedName>
</protein>
<dbReference type="InterPro" id="IPR027417">
    <property type="entry name" value="P-loop_NTPase"/>
</dbReference>
<feature type="domain" description="Endonuclease GajA/Old nuclease/RecF-like AAA" evidence="1">
    <location>
        <begin position="2"/>
        <end position="72"/>
    </location>
</feature>
<dbReference type="InterPro" id="IPR051396">
    <property type="entry name" value="Bact_Antivir_Def_Nuclease"/>
</dbReference>
<dbReference type="Pfam" id="PF13175">
    <property type="entry name" value="AAA_15"/>
    <property type="match status" value="1"/>
</dbReference>
<proteinExistence type="predicted"/>
<accession>A0A5J4Q2F6</accession>
<dbReference type="AlphaFoldDB" id="A0A5J4Q2F6"/>
<evidence type="ECO:0000313" key="2">
    <source>
        <dbReference type="EMBL" id="KAA6315662.1"/>
    </source>
</evidence>